<dbReference type="Proteomes" id="UP000215405">
    <property type="component" value="Unassembled WGS sequence"/>
</dbReference>
<feature type="domain" description="MobA/VirD2-like nuclease" evidence="1">
    <location>
        <begin position="31"/>
        <end position="144"/>
    </location>
</feature>
<dbReference type="RefSeq" id="WP_094076702.1">
    <property type="nucleotide sequence ID" value="NZ_NBYO01000001.1"/>
</dbReference>
<dbReference type="InterPro" id="IPR005094">
    <property type="entry name" value="Endonuclease_MobA/VirD2"/>
</dbReference>
<proteinExistence type="predicted"/>
<organism evidence="2 3">
    <name type="scientific">Notoacmeibacter marinus</name>
    <dbReference type="NCBI Taxonomy" id="1876515"/>
    <lineage>
        <taxon>Bacteria</taxon>
        <taxon>Pseudomonadati</taxon>
        <taxon>Pseudomonadota</taxon>
        <taxon>Alphaproteobacteria</taxon>
        <taxon>Hyphomicrobiales</taxon>
        <taxon>Notoacmeibacteraceae</taxon>
        <taxon>Notoacmeibacter</taxon>
    </lineage>
</organism>
<evidence type="ECO:0000259" key="1">
    <source>
        <dbReference type="Pfam" id="PF03432"/>
    </source>
</evidence>
<sequence length="415" mass="47787">MILKGTQRGGGGQLAAHLLRTDENDHVELHELRGFLAQNLTGALKEAYAISRGTRCKQFLFSLSLSPPQSEAVPIKVFEKALADIENQLGLTGQPRAVVFHEKEGRRHAHCVWSRIDADTMRAINLPYFKLKLRDVSRQLYIDNDWNLPMGLMNSEEVNPLNFSLAEWQQAKRLKLNPKAIKDVFLDCWATSDGLKAFRNALEARGFYLAKGDRRGFVALDWRGEVYAVGRWCGKRSKEVQAKLGNPTDLPSVDMVKSRLVETNERTRLRLKSEAEEHFAQASQGIQAKRDKLLQKQRTERAELKTDQRSRWVAATKIRQARLPHGLKAVWFRLTGRYARIRQQNKAEADLMREKLLVEKQAVIEAHLRHRRQLLKEMQQVKRLYEQEMVAIADTFKFSPTLKPARADHKPELRQ</sequence>
<dbReference type="Pfam" id="PF03432">
    <property type="entry name" value="Relaxase"/>
    <property type="match status" value="1"/>
</dbReference>
<dbReference type="EMBL" id="NBYO01000001">
    <property type="protein sequence ID" value="OXT02751.1"/>
    <property type="molecule type" value="Genomic_DNA"/>
</dbReference>
<evidence type="ECO:0000313" key="2">
    <source>
        <dbReference type="EMBL" id="OXT02751.1"/>
    </source>
</evidence>
<gene>
    <name evidence="2" type="ORF">B7H23_07725</name>
</gene>
<protein>
    <recommendedName>
        <fullName evidence="1">MobA/VirD2-like nuclease domain-containing protein</fullName>
    </recommendedName>
</protein>
<reference evidence="3" key="1">
    <citation type="journal article" date="2017" name="Int. J. Syst. Evol. Microbiol.">
        <title>Notoacmeibacter marinus gen. nov., sp. nov., isolated from the gut of a limpet and proposal of Notoacmeibacteraceae fam. nov. in the order Rhizobiales of the class Alphaproteobacteria.</title>
        <authorList>
            <person name="Huang Z."/>
            <person name="Guo F."/>
            <person name="Lai Q."/>
        </authorList>
    </citation>
    <scope>NUCLEOTIDE SEQUENCE [LARGE SCALE GENOMIC DNA]</scope>
    <source>
        <strain evidence="3">XMTR2A4</strain>
    </source>
</reference>
<dbReference type="AlphaFoldDB" id="A0A231V405"/>
<comment type="caution">
    <text evidence="2">The sequence shown here is derived from an EMBL/GenBank/DDBJ whole genome shotgun (WGS) entry which is preliminary data.</text>
</comment>
<name>A0A231V405_9HYPH</name>
<accession>A0A231V405</accession>
<keyword evidence="3" id="KW-1185">Reference proteome</keyword>
<evidence type="ECO:0000313" key="3">
    <source>
        <dbReference type="Proteomes" id="UP000215405"/>
    </source>
</evidence>